<evidence type="ECO:0000313" key="2">
    <source>
        <dbReference type="EMBL" id="RRT47426.1"/>
    </source>
</evidence>
<dbReference type="Proteomes" id="UP000287651">
    <property type="component" value="Unassembled WGS sequence"/>
</dbReference>
<protein>
    <submittedName>
        <fullName evidence="2">Uncharacterized protein</fullName>
    </submittedName>
</protein>
<sequence length="113" mass="12104">MDSGKLGDGFSLQDRHVTNVLEATHCTWPTVSASRTGATHESQNPSLSPDGLRAPPHVRKVTPAMGQFAGRRIRGGRGPRKCSTTKALPHNARPPPNESPPGRGNSDDAFKEK</sequence>
<organism evidence="2 3">
    <name type="scientific">Ensete ventricosum</name>
    <name type="common">Abyssinian banana</name>
    <name type="synonym">Musa ensete</name>
    <dbReference type="NCBI Taxonomy" id="4639"/>
    <lineage>
        <taxon>Eukaryota</taxon>
        <taxon>Viridiplantae</taxon>
        <taxon>Streptophyta</taxon>
        <taxon>Embryophyta</taxon>
        <taxon>Tracheophyta</taxon>
        <taxon>Spermatophyta</taxon>
        <taxon>Magnoliopsida</taxon>
        <taxon>Liliopsida</taxon>
        <taxon>Zingiberales</taxon>
        <taxon>Musaceae</taxon>
        <taxon>Ensete</taxon>
    </lineage>
</organism>
<evidence type="ECO:0000313" key="3">
    <source>
        <dbReference type="Proteomes" id="UP000287651"/>
    </source>
</evidence>
<proteinExistence type="predicted"/>
<reference evidence="2 3" key="1">
    <citation type="journal article" date="2014" name="Agronomy (Basel)">
        <title>A Draft Genome Sequence for Ensete ventricosum, the Drought-Tolerant Tree Against Hunger.</title>
        <authorList>
            <person name="Harrison J."/>
            <person name="Moore K.A."/>
            <person name="Paszkiewicz K."/>
            <person name="Jones T."/>
            <person name="Grant M."/>
            <person name="Ambacheew D."/>
            <person name="Muzemil S."/>
            <person name="Studholme D.J."/>
        </authorList>
    </citation>
    <scope>NUCLEOTIDE SEQUENCE [LARGE SCALE GENOMIC DNA]</scope>
</reference>
<feature type="region of interest" description="Disordered" evidence="1">
    <location>
        <begin position="28"/>
        <end position="113"/>
    </location>
</feature>
<evidence type="ECO:0000256" key="1">
    <source>
        <dbReference type="SAM" id="MobiDB-lite"/>
    </source>
</evidence>
<comment type="caution">
    <text evidence="2">The sequence shown here is derived from an EMBL/GenBank/DDBJ whole genome shotgun (WGS) entry which is preliminary data.</text>
</comment>
<dbReference type="EMBL" id="AMZH03014560">
    <property type="protein sequence ID" value="RRT47426.1"/>
    <property type="molecule type" value="Genomic_DNA"/>
</dbReference>
<name>A0A426Y6P2_ENSVE</name>
<gene>
    <name evidence="2" type="ORF">B296_00026465</name>
</gene>
<accession>A0A426Y6P2</accession>
<dbReference type="AlphaFoldDB" id="A0A426Y6P2"/>
<feature type="compositionally biased region" description="Basic residues" evidence="1">
    <location>
        <begin position="71"/>
        <end position="80"/>
    </location>
</feature>
<feature type="compositionally biased region" description="Polar residues" evidence="1">
    <location>
        <begin position="28"/>
        <end position="47"/>
    </location>
</feature>